<evidence type="ECO:0000256" key="8">
    <source>
        <dbReference type="ARBA" id="ARBA00023316"/>
    </source>
</evidence>
<evidence type="ECO:0000256" key="2">
    <source>
        <dbReference type="ARBA" id="ARBA00008834"/>
    </source>
</evidence>
<organism evidence="10 11">
    <name type="scientific">Zasmidium cellare ATCC 36951</name>
    <dbReference type="NCBI Taxonomy" id="1080233"/>
    <lineage>
        <taxon>Eukaryota</taxon>
        <taxon>Fungi</taxon>
        <taxon>Dikarya</taxon>
        <taxon>Ascomycota</taxon>
        <taxon>Pezizomycotina</taxon>
        <taxon>Dothideomycetes</taxon>
        <taxon>Dothideomycetidae</taxon>
        <taxon>Mycosphaerellales</taxon>
        <taxon>Mycosphaerellaceae</taxon>
        <taxon>Zasmidium</taxon>
    </lineage>
</organism>
<name>A0A6A6D395_ZASCE</name>
<evidence type="ECO:0000256" key="3">
    <source>
        <dbReference type="ARBA" id="ARBA00022525"/>
    </source>
</evidence>
<comment type="similarity">
    <text evidence="2 9">Belongs to the glycosyl hydrolase 28 family.</text>
</comment>
<dbReference type="OrthoDB" id="187139at2759"/>
<evidence type="ECO:0000256" key="6">
    <source>
        <dbReference type="ARBA" id="ARBA00023180"/>
    </source>
</evidence>
<dbReference type="EMBL" id="ML993579">
    <property type="protein sequence ID" value="KAF2173525.1"/>
    <property type="molecule type" value="Genomic_DNA"/>
</dbReference>
<dbReference type="InterPro" id="IPR012334">
    <property type="entry name" value="Pectin_lyas_fold"/>
</dbReference>
<evidence type="ECO:0000256" key="5">
    <source>
        <dbReference type="ARBA" id="ARBA00022801"/>
    </source>
</evidence>
<evidence type="ECO:0000256" key="7">
    <source>
        <dbReference type="ARBA" id="ARBA00023295"/>
    </source>
</evidence>
<dbReference type="GeneID" id="54568205"/>
<sequence>MDQLLTRVLALGQVPLAPTALSAFESASALATGTTTPASTVDTAAATCQTDRPDPYVCECLGLNGCWAPSEPGNGGPYTHDGNWPKRSKTCKVKPCGDPNGDDAPAILEAFSECKEDGHIIFENTTYYISTVMNTTGLKDVDVEVKGTLLWDTNIDYWLAKSLPIGFQNQTSAWHLGGENLHFYGHRYGTLNGNGQAWYDFNQGVSNRHGRPHALLITNTKNSVVEGLRFIKSQMWTMTVARSEKMLLQDIYVNNTSDNDNSNVNTDGVDTVYANNITFLRWSVDNGDDGISMKQNSTNIYIADCDFYNGQALAMGSIGQYPGQIEVIENVVAENIRCTNTGYGGRVKTWTGVQKGEPPNGGGGGIGYARNITFRDFQLTDVNLAWALFQCTSYNGQTGDCDTSKFQISDMNWGNAKGTLKGDRVATLQCSAAAPCTGINLYDNDLQALDQGVPATSYLCDSVEDPQGFNCTGPCNGQCGG</sequence>
<dbReference type="GO" id="GO:0004650">
    <property type="term" value="F:polygalacturonase activity"/>
    <property type="evidence" value="ECO:0007669"/>
    <property type="project" value="InterPro"/>
</dbReference>
<accession>A0A6A6D395</accession>
<dbReference type="InterPro" id="IPR000743">
    <property type="entry name" value="Glyco_hydro_28"/>
</dbReference>
<dbReference type="PANTHER" id="PTHR31736">
    <property type="match status" value="1"/>
</dbReference>
<keyword evidence="3" id="KW-0964">Secreted</keyword>
<dbReference type="RefSeq" id="XP_033674414.1">
    <property type="nucleotide sequence ID" value="XM_033814933.1"/>
</dbReference>
<dbReference type="Pfam" id="PF00295">
    <property type="entry name" value="Glyco_hydro_28"/>
    <property type="match status" value="1"/>
</dbReference>
<dbReference type="AlphaFoldDB" id="A0A6A6D395"/>
<evidence type="ECO:0000256" key="1">
    <source>
        <dbReference type="ARBA" id="ARBA00004613"/>
    </source>
</evidence>
<keyword evidence="7 9" id="KW-0326">Glycosidase</keyword>
<keyword evidence="8" id="KW-0961">Cell wall biogenesis/degradation</keyword>
<evidence type="ECO:0000256" key="9">
    <source>
        <dbReference type="RuleBase" id="RU361169"/>
    </source>
</evidence>
<dbReference type="GO" id="GO:0005576">
    <property type="term" value="C:extracellular region"/>
    <property type="evidence" value="ECO:0007669"/>
    <property type="project" value="UniProtKB-SubCell"/>
</dbReference>
<keyword evidence="4" id="KW-0732">Signal</keyword>
<dbReference type="GO" id="GO:0005975">
    <property type="term" value="P:carbohydrate metabolic process"/>
    <property type="evidence" value="ECO:0007669"/>
    <property type="project" value="InterPro"/>
</dbReference>
<keyword evidence="6" id="KW-0325">Glycoprotein</keyword>
<dbReference type="InterPro" id="IPR011050">
    <property type="entry name" value="Pectin_lyase_fold/virulence"/>
</dbReference>
<proteinExistence type="inferred from homology"/>
<protein>
    <submittedName>
        <fullName evidence="10">Glycoside hydrolase family 28 protein</fullName>
    </submittedName>
</protein>
<reference evidence="10" key="1">
    <citation type="journal article" date="2020" name="Stud. Mycol.">
        <title>101 Dothideomycetes genomes: a test case for predicting lifestyles and emergence of pathogens.</title>
        <authorList>
            <person name="Haridas S."/>
            <person name="Albert R."/>
            <person name="Binder M."/>
            <person name="Bloem J."/>
            <person name="Labutti K."/>
            <person name="Salamov A."/>
            <person name="Andreopoulos B."/>
            <person name="Baker S."/>
            <person name="Barry K."/>
            <person name="Bills G."/>
            <person name="Bluhm B."/>
            <person name="Cannon C."/>
            <person name="Castanera R."/>
            <person name="Culley D."/>
            <person name="Daum C."/>
            <person name="Ezra D."/>
            <person name="Gonzalez J."/>
            <person name="Henrissat B."/>
            <person name="Kuo A."/>
            <person name="Liang C."/>
            <person name="Lipzen A."/>
            <person name="Lutzoni F."/>
            <person name="Magnuson J."/>
            <person name="Mondo S."/>
            <person name="Nolan M."/>
            <person name="Ohm R."/>
            <person name="Pangilinan J."/>
            <person name="Park H.-J."/>
            <person name="Ramirez L."/>
            <person name="Alfaro M."/>
            <person name="Sun H."/>
            <person name="Tritt A."/>
            <person name="Yoshinaga Y."/>
            <person name="Zwiers L.-H."/>
            <person name="Turgeon B."/>
            <person name="Goodwin S."/>
            <person name="Spatafora J."/>
            <person name="Crous P."/>
            <person name="Grigoriev I."/>
        </authorList>
    </citation>
    <scope>NUCLEOTIDE SEQUENCE</scope>
    <source>
        <strain evidence="10">ATCC 36951</strain>
    </source>
</reference>
<dbReference type="GO" id="GO:0071555">
    <property type="term" value="P:cell wall organization"/>
    <property type="evidence" value="ECO:0007669"/>
    <property type="project" value="UniProtKB-KW"/>
</dbReference>
<evidence type="ECO:0000256" key="4">
    <source>
        <dbReference type="ARBA" id="ARBA00022729"/>
    </source>
</evidence>
<comment type="subcellular location">
    <subcellularLocation>
        <location evidence="1">Secreted</location>
    </subcellularLocation>
</comment>
<dbReference type="Gene3D" id="2.160.20.10">
    <property type="entry name" value="Single-stranded right-handed beta-helix, Pectin lyase-like"/>
    <property type="match status" value="1"/>
</dbReference>
<dbReference type="Proteomes" id="UP000799537">
    <property type="component" value="Unassembled WGS sequence"/>
</dbReference>
<gene>
    <name evidence="10" type="ORF">M409DRAFT_61900</name>
</gene>
<dbReference type="PANTHER" id="PTHR31736:SF8">
    <property type="entry name" value="PUTATIVE (AFU_ORTHOLOGUE AFUA_7G06410)-RELATED"/>
    <property type="match status" value="1"/>
</dbReference>
<keyword evidence="5 9" id="KW-0378">Hydrolase</keyword>
<keyword evidence="11" id="KW-1185">Reference proteome</keyword>
<evidence type="ECO:0000313" key="11">
    <source>
        <dbReference type="Proteomes" id="UP000799537"/>
    </source>
</evidence>
<dbReference type="SUPFAM" id="SSF51126">
    <property type="entry name" value="Pectin lyase-like"/>
    <property type="match status" value="1"/>
</dbReference>
<evidence type="ECO:0000313" key="10">
    <source>
        <dbReference type="EMBL" id="KAF2173525.1"/>
    </source>
</evidence>